<name>A0ABM5V4C2_9BURK</name>
<proteinExistence type="predicted"/>
<dbReference type="Proteomes" id="UP000063429">
    <property type="component" value="Chromosome"/>
</dbReference>
<reference evidence="3" key="1">
    <citation type="journal article" date="2015" name="Genome Announc.">
        <title>Complete Genome Sequence of Herbaspirillum hiltneri N3 (DSM 17495), Isolated from Surface-Sterilized Wheat Roots.</title>
        <authorList>
            <person name="Guizelini D."/>
            <person name="Saizaki P.M."/>
            <person name="Coimbra N.A."/>
            <person name="Weiss V.A."/>
            <person name="Faoro H."/>
            <person name="Sfeir M.Z."/>
            <person name="Baura V.A."/>
            <person name="Monteiro R.A."/>
            <person name="Chubatsu L.S."/>
            <person name="Souza E.M."/>
            <person name="Cruz L.M."/>
            <person name="Pedrosa F.O."/>
            <person name="Raittz R.T."/>
            <person name="Marchaukoski J.N."/>
            <person name="Steffens M.B."/>
        </authorList>
    </citation>
    <scope>NUCLEOTIDE SEQUENCE [LARGE SCALE GENOMIC DNA]</scope>
    <source>
        <strain evidence="3">N3</strain>
    </source>
</reference>
<evidence type="ECO:0000313" key="2">
    <source>
        <dbReference type="EMBL" id="AKZ64482.1"/>
    </source>
</evidence>
<accession>A0ABM5V4C2</accession>
<keyword evidence="3" id="KW-1185">Reference proteome</keyword>
<sequence>MEFTDFWQGKIHVFGLLALLCIGVAMAWRLLRSLNNAAIEREAKEAEDFAQHLAHMVYMEQYAVCPERERRRALDEAASICKQLERQS</sequence>
<organism evidence="2 3">
    <name type="scientific">Herbaspirillum hiltneri N3</name>
    <dbReference type="NCBI Taxonomy" id="1262470"/>
    <lineage>
        <taxon>Bacteria</taxon>
        <taxon>Pseudomonadati</taxon>
        <taxon>Pseudomonadota</taxon>
        <taxon>Betaproteobacteria</taxon>
        <taxon>Burkholderiales</taxon>
        <taxon>Oxalobacteraceae</taxon>
        <taxon>Herbaspirillum</taxon>
    </lineage>
</organism>
<protein>
    <submittedName>
        <fullName evidence="2">Uncharacterized protein</fullName>
    </submittedName>
</protein>
<dbReference type="EMBL" id="CP011409">
    <property type="protein sequence ID" value="AKZ64482.1"/>
    <property type="molecule type" value="Genomic_DNA"/>
</dbReference>
<gene>
    <name evidence="2" type="ORF">F506_19095</name>
</gene>
<evidence type="ECO:0000313" key="3">
    <source>
        <dbReference type="Proteomes" id="UP000063429"/>
    </source>
</evidence>
<dbReference type="RefSeq" id="WP_053200045.1">
    <property type="nucleotide sequence ID" value="NZ_CP011409.1"/>
</dbReference>
<keyword evidence="1" id="KW-0812">Transmembrane</keyword>
<feature type="transmembrane region" description="Helical" evidence="1">
    <location>
        <begin position="12"/>
        <end position="31"/>
    </location>
</feature>
<keyword evidence="1" id="KW-0472">Membrane</keyword>
<evidence type="ECO:0000256" key="1">
    <source>
        <dbReference type="SAM" id="Phobius"/>
    </source>
</evidence>
<keyword evidence="1" id="KW-1133">Transmembrane helix</keyword>